<organism evidence="2 3">
    <name type="scientific">Candidatus Zambryskibacteria bacterium RIFCSPHIGHO2_01_FULL_46_25</name>
    <dbReference type="NCBI Taxonomy" id="1802738"/>
    <lineage>
        <taxon>Bacteria</taxon>
        <taxon>Candidatus Zambryskiibacteriota</taxon>
    </lineage>
</organism>
<dbReference type="SUPFAM" id="SSF143430">
    <property type="entry name" value="TTP0101/SSO1404-like"/>
    <property type="match status" value="1"/>
</dbReference>
<reference evidence="2 3" key="1">
    <citation type="journal article" date="2016" name="Nat. Commun.">
        <title>Thousands of microbial genomes shed light on interconnected biogeochemical processes in an aquifer system.</title>
        <authorList>
            <person name="Anantharaman K."/>
            <person name="Brown C.T."/>
            <person name="Hug L.A."/>
            <person name="Sharon I."/>
            <person name="Castelle C.J."/>
            <person name="Probst A.J."/>
            <person name="Thomas B.C."/>
            <person name="Singh A."/>
            <person name="Wilkins M.J."/>
            <person name="Karaoz U."/>
            <person name="Brodie E.L."/>
            <person name="Williams K.H."/>
            <person name="Hubbard S.S."/>
            <person name="Banfield J.F."/>
        </authorList>
    </citation>
    <scope>NUCLEOTIDE SEQUENCE [LARGE SCALE GENOMIC DNA]</scope>
</reference>
<evidence type="ECO:0000259" key="1">
    <source>
        <dbReference type="Pfam" id="PF20803"/>
    </source>
</evidence>
<dbReference type="Proteomes" id="UP000178107">
    <property type="component" value="Unassembled WGS sequence"/>
</dbReference>
<accession>A0A1G2SZA7</accession>
<dbReference type="AlphaFoldDB" id="A0A1G2SZA7"/>
<comment type="caution">
    <text evidence="2">The sequence shown here is derived from an EMBL/GenBank/DDBJ whole genome shotgun (WGS) entry which is preliminary data.</text>
</comment>
<evidence type="ECO:0000313" key="2">
    <source>
        <dbReference type="EMBL" id="OHA90380.1"/>
    </source>
</evidence>
<proteinExistence type="predicted"/>
<dbReference type="EMBL" id="MHVH01000005">
    <property type="protein sequence ID" value="OHA90380.1"/>
    <property type="molecule type" value="Genomic_DNA"/>
</dbReference>
<evidence type="ECO:0000313" key="3">
    <source>
        <dbReference type="Proteomes" id="UP000178107"/>
    </source>
</evidence>
<dbReference type="InterPro" id="IPR048846">
    <property type="entry name" value="PaaX-like_central"/>
</dbReference>
<protein>
    <recommendedName>
        <fullName evidence="1">Transcriptional repressor PaaX-like central Cas2-like domain-containing protein</fullName>
    </recommendedName>
</protein>
<name>A0A1G2SZA7_9BACT</name>
<dbReference type="Pfam" id="PF20803">
    <property type="entry name" value="PaaX_M"/>
    <property type="match status" value="1"/>
</dbReference>
<gene>
    <name evidence="2" type="ORF">A2838_02160</name>
</gene>
<sequence>MSLTNGIFNAIFNYHSRGFRVLYEDVYKLKRAEQSNKSFEGTLRSTLSRMKRKGLLKNVGGKWSMTSDGLELLNGRNSDIKRYFPAPRHRGRSVKRSLIVIFDIPEKIRRYRDWLRPELENFGFKRIQDSVWFGPPLPKEFLEFLDEYKLMRYIRFFKATEDDLI</sequence>
<feature type="domain" description="Transcriptional repressor PaaX-like central Cas2-like" evidence="1">
    <location>
        <begin position="99"/>
        <end position="162"/>
    </location>
</feature>